<comment type="caution">
    <text evidence="2">The sequence shown here is derived from an EMBL/GenBank/DDBJ whole genome shotgun (WGS) entry which is preliminary data.</text>
</comment>
<dbReference type="SUPFAM" id="SSF52777">
    <property type="entry name" value="CoA-dependent acyltransferases"/>
    <property type="match status" value="1"/>
</dbReference>
<accession>A0A0A2VBD8</accession>
<dbReference type="HOGENOM" id="CLU_319330_0_0_1"/>
<dbReference type="STRING" id="1245745.A0A0A2VBD8"/>
<dbReference type="EMBL" id="ANFO01001004">
    <property type="protein sequence ID" value="KGQ04853.1"/>
    <property type="molecule type" value="Genomic_DNA"/>
</dbReference>
<evidence type="ECO:0000313" key="3">
    <source>
        <dbReference type="Proteomes" id="UP000030106"/>
    </source>
</evidence>
<name>A0A0A2VBD8_BEABA</name>
<feature type="compositionally biased region" description="Low complexity" evidence="1">
    <location>
        <begin position="321"/>
        <end position="356"/>
    </location>
</feature>
<dbReference type="OrthoDB" id="4870659at2759"/>
<dbReference type="Proteomes" id="UP000030106">
    <property type="component" value="Unassembled WGS sequence"/>
</dbReference>
<evidence type="ECO:0000313" key="2">
    <source>
        <dbReference type="EMBL" id="KGQ04853.1"/>
    </source>
</evidence>
<evidence type="ECO:0000256" key="1">
    <source>
        <dbReference type="SAM" id="MobiDB-lite"/>
    </source>
</evidence>
<feature type="region of interest" description="Disordered" evidence="1">
    <location>
        <begin position="310"/>
        <end position="382"/>
    </location>
</feature>
<feature type="compositionally biased region" description="Low complexity" evidence="1">
    <location>
        <begin position="569"/>
        <end position="585"/>
    </location>
</feature>
<dbReference type="AlphaFoldDB" id="A0A0A2VBD8"/>
<feature type="region of interest" description="Disordered" evidence="1">
    <location>
        <begin position="516"/>
        <end position="605"/>
    </location>
</feature>
<sequence>MIADDSDSSSSSQLAARNAARESVWNGTWASLADGLRFPRRGRIVRLPQLPALHAAHGITADVLARCALILLNVRQTRAPYAVFSSWEAARSWPFVPGWMQAHLPPAMAVDGPTTQWRLNMYSVAGDETALGFLKRIQAEEAALAEHSHAPWDDVKAALSEEAAVAEDASFRQGFVWDVTLGMSAQDRRHSIYKILEPISRHDWPDCGLFWNAFMFDKENMYFVASWDTAQLNGDEIDEYCDRLAEMLRALAHSSNWHSPLKNVHVFEALVKRVSLNHAAQIFSSKPPEINSKFWSHTSIVFSNFHASMPSGNKSSKSDKTASTSSRKPLPSSRRSTANRVSSASSAQRQYSSPARPLRAIAPKPSPPSAQPPTDDSVADKPSQQEFTLIWPAEEGRACRPHQNQPCRSSPPPHAIAPEPDAPASERRLSADQSSENEIARDESTIVRPSERLAEWQGPHPGSSQPRFAHQATVKQVCMGALDNSTAWSNQSPATIAPSLLMLGPEQKSGEFRIAAEEATPSPSPVRQPSRSRRTPGAVRGRPIYQQVDWRSSRALRPLAPKPCPPSSPQQQSAKPASSPDSAPAGPTPLPDSSQVEAPVPGPCLYPSQVEMQAPIPLPYPSQIKVPSPTSHPYPSQFVFSLPPPLLFPSQIAVPVPFPSPAPTAPLSSTISPLARTVSHLRVQSATPVHPFWSPSAVELVPCDEEGTIREAYKRERIAEVEALRAGGAVSPPYWTVRHIQEVCADVHRMPRAARAGFGDLHKQLRELYALHTHLAGLHPPPWARPDDTVTVVRGGVTTVLLRLLRDFILGMSEHLLAQWRPFDRARPEWNVNSEMSFLEDFSCLLRFHNKFYGQQVILMHAPLAPGWADQGGLRFYRSIPFRGYQERRDTGLTNAERERDSFADCFWDT</sequence>
<gene>
    <name evidence="2" type="ORF">BBAD15_g9897</name>
</gene>
<organism evidence="2 3">
    <name type="scientific">Beauveria bassiana D1-5</name>
    <dbReference type="NCBI Taxonomy" id="1245745"/>
    <lineage>
        <taxon>Eukaryota</taxon>
        <taxon>Fungi</taxon>
        <taxon>Dikarya</taxon>
        <taxon>Ascomycota</taxon>
        <taxon>Pezizomycotina</taxon>
        <taxon>Sordariomycetes</taxon>
        <taxon>Hypocreomycetidae</taxon>
        <taxon>Hypocreales</taxon>
        <taxon>Cordycipitaceae</taxon>
        <taxon>Beauveria</taxon>
    </lineage>
</organism>
<proteinExistence type="predicted"/>
<dbReference type="Gene3D" id="3.30.559.30">
    <property type="entry name" value="Nonribosomal peptide synthetase, condensation domain"/>
    <property type="match status" value="1"/>
</dbReference>
<feature type="region of interest" description="Disordered" evidence="1">
    <location>
        <begin position="399"/>
        <end position="444"/>
    </location>
</feature>
<protein>
    <submittedName>
        <fullName evidence="2">Uncharacterized protein</fullName>
    </submittedName>
</protein>
<reference evidence="2 3" key="1">
    <citation type="submission" date="2012-10" db="EMBL/GenBank/DDBJ databases">
        <title>Genome sequencing and analysis of entomopathogenic fungi Beauveria bassiana D1-5.</title>
        <authorList>
            <person name="Li Q."/>
            <person name="Wang L."/>
            <person name="Zhang Z."/>
            <person name="Wang Q."/>
            <person name="Ren J."/>
            <person name="Wang M."/>
            <person name="Xu W."/>
            <person name="Wang J."/>
            <person name="Lu Y."/>
            <person name="Du Q."/>
            <person name="Sun Z."/>
        </authorList>
    </citation>
    <scope>NUCLEOTIDE SEQUENCE [LARGE SCALE GENOMIC DNA]</scope>
    <source>
        <strain evidence="2 3">D1-5</strain>
    </source>
</reference>